<accession>A0A834KFA2</accession>
<feature type="compositionally biased region" description="Basic and acidic residues" evidence="1">
    <location>
        <begin position="80"/>
        <end position="91"/>
    </location>
</feature>
<dbReference type="EMBL" id="JACSEA010000003">
    <property type="protein sequence ID" value="KAF7405532.1"/>
    <property type="molecule type" value="Genomic_DNA"/>
</dbReference>
<dbReference type="Proteomes" id="UP000614350">
    <property type="component" value="Unassembled WGS sequence"/>
</dbReference>
<gene>
    <name evidence="2" type="ORF">HZH66_004438</name>
</gene>
<sequence length="115" mass="13286">MTKQDERSLNWRMRRRKKKRIVRRHLDVVALDCVPNFTDMDEGESVSTILRAMGARVFEALPISNANLHRTLKRKASRKKGSEREGERQGETETASSTARATFERLPRFLDPACN</sequence>
<protein>
    <submittedName>
        <fullName evidence="2">Uncharacterized protein</fullName>
    </submittedName>
</protein>
<reference evidence="2" key="1">
    <citation type="journal article" date="2020" name="G3 (Bethesda)">
        <title>High-Quality Assemblies for Three Invasive Social Wasps from the &lt;i&gt;Vespula&lt;/i&gt; Genus.</title>
        <authorList>
            <person name="Harrop T.W.R."/>
            <person name="Guhlin J."/>
            <person name="McLaughlin G.M."/>
            <person name="Permina E."/>
            <person name="Stockwell P."/>
            <person name="Gilligan J."/>
            <person name="Le Lec M.F."/>
            <person name="Gruber M.A.M."/>
            <person name="Quinn O."/>
            <person name="Lovegrove M."/>
            <person name="Duncan E.J."/>
            <person name="Remnant E.J."/>
            <person name="Van Eeckhoven J."/>
            <person name="Graham B."/>
            <person name="Knapp R.A."/>
            <person name="Langford K.W."/>
            <person name="Kronenberg Z."/>
            <person name="Press M.O."/>
            <person name="Eacker S.M."/>
            <person name="Wilson-Rankin E.E."/>
            <person name="Purcell J."/>
            <person name="Lester P.J."/>
            <person name="Dearden P.K."/>
        </authorList>
    </citation>
    <scope>NUCLEOTIDE SEQUENCE</scope>
    <source>
        <strain evidence="2">Marl-1</strain>
    </source>
</reference>
<keyword evidence="3" id="KW-1185">Reference proteome</keyword>
<feature type="compositionally biased region" description="Low complexity" evidence="1">
    <location>
        <begin position="92"/>
        <end position="101"/>
    </location>
</feature>
<organism evidence="2 3">
    <name type="scientific">Vespula vulgaris</name>
    <name type="common">Yellow jacket</name>
    <name type="synonym">Wasp</name>
    <dbReference type="NCBI Taxonomy" id="7454"/>
    <lineage>
        <taxon>Eukaryota</taxon>
        <taxon>Metazoa</taxon>
        <taxon>Ecdysozoa</taxon>
        <taxon>Arthropoda</taxon>
        <taxon>Hexapoda</taxon>
        <taxon>Insecta</taxon>
        <taxon>Pterygota</taxon>
        <taxon>Neoptera</taxon>
        <taxon>Endopterygota</taxon>
        <taxon>Hymenoptera</taxon>
        <taxon>Apocrita</taxon>
        <taxon>Aculeata</taxon>
        <taxon>Vespoidea</taxon>
        <taxon>Vespidae</taxon>
        <taxon>Vespinae</taxon>
        <taxon>Vespula</taxon>
    </lineage>
</organism>
<comment type="caution">
    <text evidence="2">The sequence shown here is derived from an EMBL/GenBank/DDBJ whole genome shotgun (WGS) entry which is preliminary data.</text>
</comment>
<evidence type="ECO:0000313" key="3">
    <source>
        <dbReference type="Proteomes" id="UP000614350"/>
    </source>
</evidence>
<proteinExistence type="predicted"/>
<dbReference type="AlphaFoldDB" id="A0A834KFA2"/>
<feature type="region of interest" description="Disordered" evidence="1">
    <location>
        <begin position="71"/>
        <end position="115"/>
    </location>
</feature>
<evidence type="ECO:0000313" key="2">
    <source>
        <dbReference type="EMBL" id="KAF7405532.1"/>
    </source>
</evidence>
<name>A0A834KFA2_VESVU</name>
<evidence type="ECO:0000256" key="1">
    <source>
        <dbReference type="SAM" id="MobiDB-lite"/>
    </source>
</evidence>